<name>A0A5C7HJP2_9ROSI</name>
<comment type="caution">
    <text evidence="2">The sequence shown here is derived from an EMBL/GenBank/DDBJ whole genome shotgun (WGS) entry which is preliminary data.</text>
</comment>
<reference evidence="3" key="1">
    <citation type="journal article" date="2019" name="Gigascience">
        <title>De novo genome assembly of the endangered Acer yangbiense, a plant species with extremely small populations endemic to Yunnan Province, China.</title>
        <authorList>
            <person name="Yang J."/>
            <person name="Wariss H.M."/>
            <person name="Tao L."/>
            <person name="Zhang R."/>
            <person name="Yun Q."/>
            <person name="Hollingsworth P."/>
            <person name="Dao Z."/>
            <person name="Luo G."/>
            <person name="Guo H."/>
            <person name="Ma Y."/>
            <person name="Sun W."/>
        </authorList>
    </citation>
    <scope>NUCLEOTIDE SEQUENCE [LARGE SCALE GENOMIC DNA]</scope>
    <source>
        <strain evidence="3">cv. Malutang</strain>
    </source>
</reference>
<dbReference type="OrthoDB" id="1728036at2759"/>
<dbReference type="AlphaFoldDB" id="A0A5C7HJP2"/>
<dbReference type="PRINTS" id="PR01217">
    <property type="entry name" value="PRICHEXTENSN"/>
</dbReference>
<accession>A0A5C7HJP2</accession>
<dbReference type="EMBL" id="VAHF01000008">
    <property type="protein sequence ID" value="TXG57227.1"/>
    <property type="molecule type" value="Genomic_DNA"/>
</dbReference>
<proteinExistence type="predicted"/>
<feature type="compositionally biased region" description="Pro residues" evidence="1">
    <location>
        <begin position="164"/>
        <end position="206"/>
    </location>
</feature>
<evidence type="ECO:0000313" key="2">
    <source>
        <dbReference type="EMBL" id="TXG57227.1"/>
    </source>
</evidence>
<feature type="region of interest" description="Disordered" evidence="1">
    <location>
        <begin position="138"/>
        <end position="206"/>
    </location>
</feature>
<sequence length="252" mass="27743">MNIMFPGETLHETTFSMHILQQITTPNRMHSCFKATQTGWAYRLSWDPLFRQAHRSWKPVMASSPNEEPNFRWHLNSPQSLPPRILTLRATRGTRFQEIVHAHMLPTFNCIFPVIGVMPSQNVFSSSDATRDRLNKVNGLNHSRKLDESTGGGDQGVKCTPSCIPTPSPPPPSPPPPCPPPPALPPPPPPPAAPKKPPTQYCPPPPSFIYMTGPPGDLYPIDSDFSGARRQLFSPISSILVGFVGLLGVLAF</sequence>
<gene>
    <name evidence="2" type="ORF">EZV62_018540</name>
</gene>
<dbReference type="PANTHER" id="PTHR35094">
    <property type="entry name" value="LEUCINE-RICH REPEAT EXTENSIN-LIKE PROTEIN 2"/>
    <property type="match status" value="1"/>
</dbReference>
<dbReference type="Proteomes" id="UP000323000">
    <property type="component" value="Chromosome 8"/>
</dbReference>
<protein>
    <submittedName>
        <fullName evidence="2">Uncharacterized protein</fullName>
    </submittedName>
</protein>
<keyword evidence="3" id="KW-1185">Reference proteome</keyword>
<dbReference type="PANTHER" id="PTHR35094:SF1">
    <property type="entry name" value="PROTEIN, PUTATIVE-RELATED"/>
    <property type="match status" value="1"/>
</dbReference>
<organism evidence="2 3">
    <name type="scientific">Acer yangbiense</name>
    <dbReference type="NCBI Taxonomy" id="1000413"/>
    <lineage>
        <taxon>Eukaryota</taxon>
        <taxon>Viridiplantae</taxon>
        <taxon>Streptophyta</taxon>
        <taxon>Embryophyta</taxon>
        <taxon>Tracheophyta</taxon>
        <taxon>Spermatophyta</taxon>
        <taxon>Magnoliopsida</taxon>
        <taxon>eudicotyledons</taxon>
        <taxon>Gunneridae</taxon>
        <taxon>Pentapetalae</taxon>
        <taxon>rosids</taxon>
        <taxon>malvids</taxon>
        <taxon>Sapindales</taxon>
        <taxon>Sapindaceae</taxon>
        <taxon>Hippocastanoideae</taxon>
        <taxon>Acereae</taxon>
        <taxon>Acer</taxon>
    </lineage>
</organism>
<evidence type="ECO:0000313" key="3">
    <source>
        <dbReference type="Proteomes" id="UP000323000"/>
    </source>
</evidence>
<evidence type="ECO:0000256" key="1">
    <source>
        <dbReference type="SAM" id="MobiDB-lite"/>
    </source>
</evidence>